<evidence type="ECO:0000256" key="3">
    <source>
        <dbReference type="ARBA" id="ARBA00022594"/>
    </source>
</evidence>
<dbReference type="PANTHER" id="PTHR10578">
    <property type="entry name" value="S -2-HYDROXY-ACID OXIDASE-RELATED"/>
    <property type="match status" value="1"/>
</dbReference>
<evidence type="ECO:0000313" key="9">
    <source>
        <dbReference type="EnsemblPlants" id="AES71409"/>
    </source>
</evidence>
<feature type="domain" description="FMN-dependent dehydrogenase" evidence="7">
    <location>
        <begin position="24"/>
        <end position="71"/>
    </location>
</feature>
<organism evidence="8 10">
    <name type="scientific">Medicago truncatula</name>
    <name type="common">Barrel medic</name>
    <name type="synonym">Medicago tribuloides</name>
    <dbReference type="NCBI Taxonomy" id="3880"/>
    <lineage>
        <taxon>Eukaryota</taxon>
        <taxon>Viridiplantae</taxon>
        <taxon>Streptophyta</taxon>
        <taxon>Embryophyta</taxon>
        <taxon>Tracheophyta</taxon>
        <taxon>Spermatophyta</taxon>
        <taxon>Magnoliopsida</taxon>
        <taxon>eudicotyledons</taxon>
        <taxon>Gunneridae</taxon>
        <taxon>Pentapetalae</taxon>
        <taxon>rosids</taxon>
        <taxon>fabids</taxon>
        <taxon>Fabales</taxon>
        <taxon>Fabaceae</taxon>
        <taxon>Papilionoideae</taxon>
        <taxon>50 kb inversion clade</taxon>
        <taxon>NPAAA clade</taxon>
        <taxon>Hologalegina</taxon>
        <taxon>IRL clade</taxon>
        <taxon>Trifolieae</taxon>
        <taxon>Medicago</taxon>
    </lineage>
</organism>
<evidence type="ECO:0000256" key="4">
    <source>
        <dbReference type="ARBA" id="ARBA00022630"/>
    </source>
</evidence>
<dbReference type="SUPFAM" id="SSF51395">
    <property type="entry name" value="FMN-linked oxidoreductases"/>
    <property type="match status" value="1"/>
</dbReference>
<comment type="catalytic activity">
    <reaction evidence="6">
        <text>glycolate + O2 = glyoxylate + H2O2</text>
        <dbReference type="Rhea" id="RHEA:25311"/>
        <dbReference type="ChEBI" id="CHEBI:15379"/>
        <dbReference type="ChEBI" id="CHEBI:16240"/>
        <dbReference type="ChEBI" id="CHEBI:29805"/>
        <dbReference type="ChEBI" id="CHEBI:36655"/>
        <dbReference type="EC" id="1.1.3.15"/>
    </reaction>
    <physiologicalReaction direction="left-to-right" evidence="6">
        <dbReference type="Rhea" id="RHEA:25312"/>
    </physiologicalReaction>
</comment>
<keyword evidence="3" id="KW-0323">Glycolate pathway</keyword>
<evidence type="ECO:0000313" key="10">
    <source>
        <dbReference type="Proteomes" id="UP000002051"/>
    </source>
</evidence>
<dbReference type="Pfam" id="PF01070">
    <property type="entry name" value="FMN_dh"/>
    <property type="match status" value="1"/>
</dbReference>
<dbReference type="EMBL" id="CM001219">
    <property type="protein sequence ID" value="AES71409.1"/>
    <property type="molecule type" value="Genomic_DNA"/>
</dbReference>
<dbReference type="PANTHER" id="PTHR10578:SF107">
    <property type="entry name" value="2-HYDROXYACID OXIDASE 1"/>
    <property type="match status" value="1"/>
</dbReference>
<evidence type="ECO:0000313" key="8">
    <source>
        <dbReference type="EMBL" id="AES71409.1"/>
    </source>
</evidence>
<name>G7J484_MEDTR</name>
<dbReference type="STRING" id="3880.G7J484"/>
<dbReference type="GO" id="GO:0009854">
    <property type="term" value="P:oxidative photosynthetic carbon pathway"/>
    <property type="evidence" value="ECO:0007669"/>
    <property type="project" value="UniProtKB-KW"/>
</dbReference>
<evidence type="ECO:0000256" key="1">
    <source>
        <dbReference type="ARBA" id="ARBA00001917"/>
    </source>
</evidence>
<gene>
    <name evidence="8" type="ordered locus">MTR_3g076640</name>
</gene>
<dbReference type="EnsemblPlants" id="AES71409">
    <property type="protein sequence ID" value="AES71409"/>
    <property type="gene ID" value="MTR_3g076640"/>
</dbReference>
<evidence type="ECO:0000256" key="2">
    <source>
        <dbReference type="ARBA" id="ARBA00004923"/>
    </source>
</evidence>
<reference evidence="8 10" key="2">
    <citation type="journal article" date="2014" name="BMC Genomics">
        <title>An improved genome release (version Mt4.0) for the model legume Medicago truncatula.</title>
        <authorList>
            <person name="Tang H."/>
            <person name="Krishnakumar V."/>
            <person name="Bidwell S."/>
            <person name="Rosen B."/>
            <person name="Chan A."/>
            <person name="Zhou S."/>
            <person name="Gentzbittel L."/>
            <person name="Childs K.L."/>
            <person name="Yandell M."/>
            <person name="Gundlach H."/>
            <person name="Mayer K.F."/>
            <person name="Schwartz D.C."/>
            <person name="Town C.D."/>
        </authorList>
    </citation>
    <scope>GENOME REANNOTATION</scope>
    <source>
        <strain evidence="9 10">cv. Jemalong A17</strain>
    </source>
</reference>
<dbReference type="AlphaFoldDB" id="G7J484"/>
<comment type="cofactor">
    <cofactor evidence="1">
        <name>FMN</name>
        <dbReference type="ChEBI" id="CHEBI:58210"/>
    </cofactor>
</comment>
<evidence type="ECO:0000256" key="5">
    <source>
        <dbReference type="ARBA" id="ARBA00022643"/>
    </source>
</evidence>
<reference evidence="8 10" key="1">
    <citation type="journal article" date="2011" name="Nature">
        <title>The Medicago genome provides insight into the evolution of rhizobial symbioses.</title>
        <authorList>
            <person name="Young N.D."/>
            <person name="Debelle F."/>
            <person name="Oldroyd G.E."/>
            <person name="Geurts R."/>
            <person name="Cannon S.B."/>
            <person name="Udvardi M.K."/>
            <person name="Benedito V.A."/>
            <person name="Mayer K.F."/>
            <person name="Gouzy J."/>
            <person name="Schoof H."/>
            <person name="Van de Peer Y."/>
            <person name="Proost S."/>
            <person name="Cook D.R."/>
            <person name="Meyers B.C."/>
            <person name="Spannagl M."/>
            <person name="Cheung F."/>
            <person name="De Mita S."/>
            <person name="Krishnakumar V."/>
            <person name="Gundlach H."/>
            <person name="Zhou S."/>
            <person name="Mudge J."/>
            <person name="Bharti A.K."/>
            <person name="Murray J.D."/>
            <person name="Naoumkina M.A."/>
            <person name="Rosen B."/>
            <person name="Silverstein K.A."/>
            <person name="Tang H."/>
            <person name="Rombauts S."/>
            <person name="Zhao P.X."/>
            <person name="Zhou P."/>
            <person name="Barbe V."/>
            <person name="Bardou P."/>
            <person name="Bechner M."/>
            <person name="Bellec A."/>
            <person name="Berger A."/>
            <person name="Berges H."/>
            <person name="Bidwell S."/>
            <person name="Bisseling T."/>
            <person name="Choisne N."/>
            <person name="Couloux A."/>
            <person name="Denny R."/>
            <person name="Deshpande S."/>
            <person name="Dai X."/>
            <person name="Doyle J.J."/>
            <person name="Dudez A.M."/>
            <person name="Farmer A.D."/>
            <person name="Fouteau S."/>
            <person name="Franken C."/>
            <person name="Gibelin C."/>
            <person name="Gish J."/>
            <person name="Goldstein S."/>
            <person name="Gonzalez A.J."/>
            <person name="Green P.J."/>
            <person name="Hallab A."/>
            <person name="Hartog M."/>
            <person name="Hua A."/>
            <person name="Humphray S.J."/>
            <person name="Jeong D.H."/>
            <person name="Jing Y."/>
            <person name="Jocker A."/>
            <person name="Kenton S.M."/>
            <person name="Kim D.J."/>
            <person name="Klee K."/>
            <person name="Lai H."/>
            <person name="Lang C."/>
            <person name="Lin S."/>
            <person name="Macmil S.L."/>
            <person name="Magdelenat G."/>
            <person name="Matthews L."/>
            <person name="McCorrison J."/>
            <person name="Monaghan E.L."/>
            <person name="Mun J.H."/>
            <person name="Najar F.Z."/>
            <person name="Nicholson C."/>
            <person name="Noirot C."/>
            <person name="O'Bleness M."/>
            <person name="Paule C.R."/>
            <person name="Poulain J."/>
            <person name="Prion F."/>
            <person name="Qin B."/>
            <person name="Qu C."/>
            <person name="Retzel E.F."/>
            <person name="Riddle C."/>
            <person name="Sallet E."/>
            <person name="Samain S."/>
            <person name="Samson N."/>
            <person name="Sanders I."/>
            <person name="Saurat O."/>
            <person name="Scarpelli C."/>
            <person name="Schiex T."/>
            <person name="Segurens B."/>
            <person name="Severin A.J."/>
            <person name="Sherrier D.J."/>
            <person name="Shi R."/>
            <person name="Sims S."/>
            <person name="Singer S.R."/>
            <person name="Sinharoy S."/>
            <person name="Sterck L."/>
            <person name="Viollet A."/>
            <person name="Wang B.B."/>
            <person name="Wang K."/>
            <person name="Wang M."/>
            <person name="Wang X."/>
            <person name="Warfsmann J."/>
            <person name="Weissenbach J."/>
            <person name="White D.D."/>
            <person name="White J.D."/>
            <person name="Wiley G.B."/>
            <person name="Wincker P."/>
            <person name="Xing Y."/>
            <person name="Yang L."/>
            <person name="Yao Z."/>
            <person name="Ying F."/>
            <person name="Zhai J."/>
            <person name="Zhou L."/>
            <person name="Zuber A."/>
            <person name="Denarie J."/>
            <person name="Dixon R.A."/>
            <person name="May G.D."/>
            <person name="Schwartz D.C."/>
            <person name="Rogers J."/>
            <person name="Quetier F."/>
            <person name="Town C.D."/>
            <person name="Roe B.A."/>
        </authorList>
    </citation>
    <scope>NUCLEOTIDE SEQUENCE [LARGE SCALE GENOMIC DNA]</scope>
    <source>
        <strain evidence="8">A17</strain>
        <strain evidence="9 10">cv. Jemalong A17</strain>
    </source>
</reference>
<dbReference type="eggNOG" id="KOG0538">
    <property type="taxonomic scope" value="Eukaryota"/>
</dbReference>
<evidence type="ECO:0000259" key="7">
    <source>
        <dbReference type="Pfam" id="PF01070"/>
    </source>
</evidence>
<dbReference type="Gene3D" id="3.20.20.70">
    <property type="entry name" value="Aldolase class I"/>
    <property type="match status" value="1"/>
</dbReference>
<keyword evidence="4" id="KW-0285">Flavoprotein</keyword>
<dbReference type="PaxDb" id="3880-AES71409"/>
<proteinExistence type="predicted"/>
<keyword evidence="10" id="KW-1185">Reference proteome</keyword>
<dbReference type="Proteomes" id="UP000002051">
    <property type="component" value="Chromosome 3"/>
</dbReference>
<comment type="pathway">
    <text evidence="2">Photosynthesis; photorespiration; glycine from 2-phosphoglycolate: step 2/3.</text>
</comment>
<dbReference type="InterPro" id="IPR013785">
    <property type="entry name" value="Aldolase_TIM"/>
</dbReference>
<accession>G7J484</accession>
<reference evidence="9" key="3">
    <citation type="submission" date="2015-04" db="UniProtKB">
        <authorList>
            <consortium name="EnsemblPlants"/>
        </authorList>
    </citation>
    <scope>IDENTIFICATION</scope>
    <source>
        <strain evidence="9">cv. Jemalong A17</strain>
    </source>
</reference>
<evidence type="ECO:0000256" key="6">
    <source>
        <dbReference type="ARBA" id="ARBA00036241"/>
    </source>
</evidence>
<dbReference type="InterPro" id="IPR000262">
    <property type="entry name" value="FMN-dep_DH"/>
</dbReference>
<protein>
    <submittedName>
        <fullName evidence="8">FMN-dependent dehydrogenase</fullName>
    </submittedName>
</protein>
<keyword evidence="5" id="KW-0288">FMN</keyword>
<sequence>MFWISGKTFWRSCGQLKFPASLTNDYYESGAEVQRTLQDNRNAFLRILPPILMDVSKIDLTTTVLGMSLKSLVYITLIKILSLFPVQIIYNKTVHSHVSKILFLIYWLHS</sequence>
<dbReference type="HOGENOM" id="CLU_2174735_0_0_1"/>
<dbReference type="GO" id="GO:0003973">
    <property type="term" value="F:(S)-2-hydroxy-acid oxidase activity"/>
    <property type="evidence" value="ECO:0007669"/>
    <property type="project" value="UniProtKB-EC"/>
</dbReference>